<reference evidence="5 6" key="1">
    <citation type="submission" date="2023-02" db="EMBL/GenBank/DDBJ databases">
        <title>LHISI_Scaffold_Assembly.</title>
        <authorList>
            <person name="Stuart O.P."/>
            <person name="Cleave R."/>
            <person name="Magrath M.J.L."/>
            <person name="Mikheyev A.S."/>
        </authorList>
    </citation>
    <scope>NUCLEOTIDE SEQUENCE [LARGE SCALE GENOMIC DNA]</scope>
    <source>
        <strain evidence="5">Daus_M_001</strain>
        <tissue evidence="5">Leg muscle</tissue>
    </source>
</reference>
<dbReference type="SUPFAM" id="SSF46689">
    <property type="entry name" value="Homeodomain-like"/>
    <property type="match status" value="2"/>
</dbReference>
<dbReference type="InterPro" id="IPR006600">
    <property type="entry name" value="HTH_CenpB_DNA-bd_dom"/>
</dbReference>
<protein>
    <recommendedName>
        <fullName evidence="4">HTH CENPB-type domain-containing protein</fullName>
    </recommendedName>
</protein>
<evidence type="ECO:0000256" key="1">
    <source>
        <dbReference type="ARBA" id="ARBA00004123"/>
    </source>
</evidence>
<feature type="domain" description="HTH CENPB-type" evidence="4">
    <location>
        <begin position="67"/>
        <end position="139"/>
    </location>
</feature>
<keyword evidence="6" id="KW-1185">Reference proteome</keyword>
<dbReference type="EMBL" id="JARBHB010000013">
    <property type="protein sequence ID" value="KAJ8870400.1"/>
    <property type="molecule type" value="Genomic_DNA"/>
</dbReference>
<dbReference type="InterPro" id="IPR050863">
    <property type="entry name" value="CenT-Element_Derived"/>
</dbReference>
<proteinExistence type="predicted"/>
<dbReference type="Pfam" id="PF03184">
    <property type="entry name" value="DDE_1"/>
    <property type="match status" value="1"/>
</dbReference>
<accession>A0ABQ9GDB3</accession>
<comment type="caution">
    <text evidence="5">The sequence shown here is derived from an EMBL/GenBank/DDBJ whole genome shotgun (WGS) entry which is preliminary data.</text>
</comment>
<evidence type="ECO:0000256" key="2">
    <source>
        <dbReference type="ARBA" id="ARBA00023125"/>
    </source>
</evidence>
<name>A0ABQ9GDB3_9NEOP</name>
<evidence type="ECO:0000313" key="6">
    <source>
        <dbReference type="Proteomes" id="UP001159363"/>
    </source>
</evidence>
<dbReference type="PANTHER" id="PTHR19303">
    <property type="entry name" value="TRANSPOSON"/>
    <property type="match status" value="1"/>
</dbReference>
<feature type="compositionally biased region" description="Acidic residues" evidence="3">
    <location>
        <begin position="328"/>
        <end position="338"/>
    </location>
</feature>
<organism evidence="5 6">
    <name type="scientific">Dryococelus australis</name>
    <dbReference type="NCBI Taxonomy" id="614101"/>
    <lineage>
        <taxon>Eukaryota</taxon>
        <taxon>Metazoa</taxon>
        <taxon>Ecdysozoa</taxon>
        <taxon>Arthropoda</taxon>
        <taxon>Hexapoda</taxon>
        <taxon>Insecta</taxon>
        <taxon>Pterygota</taxon>
        <taxon>Neoptera</taxon>
        <taxon>Polyneoptera</taxon>
        <taxon>Phasmatodea</taxon>
        <taxon>Verophasmatodea</taxon>
        <taxon>Anareolatae</taxon>
        <taxon>Phasmatidae</taxon>
        <taxon>Eurycanthinae</taxon>
        <taxon>Dryococelus</taxon>
    </lineage>
</organism>
<dbReference type="InterPro" id="IPR009057">
    <property type="entry name" value="Homeodomain-like_sf"/>
</dbReference>
<keyword evidence="2" id="KW-0238">DNA-binding</keyword>
<feature type="region of interest" description="Disordered" evidence="3">
    <location>
        <begin position="314"/>
        <end position="338"/>
    </location>
</feature>
<dbReference type="Proteomes" id="UP001159363">
    <property type="component" value="Chromosome 12"/>
</dbReference>
<evidence type="ECO:0000313" key="5">
    <source>
        <dbReference type="EMBL" id="KAJ8870400.1"/>
    </source>
</evidence>
<sequence>MSSKRKRAVLSLADKIKILEQLAKGVGGKQLAEMFSVGTSPFQTLKRNKSSILNFVSILENEDGSSSRKAMKTAENKELEEAIFKWFSQQRALGNPLSGPIICQKAKLLAEKIDSLSSFKTSNGWLWNFKARHGIRELDLSGKKLSADPKAAENFIEKFKIVAESYDSEFLYNTDEVGLIWKDLPKTSAPSHKAIGKEGSKVMLILDHAPIHPIESLLDREDGHFKTLFLPPNVTSLLQPMDQSVIGTMKQHYRRQLLRKLSIEDENEEGIVSHQQKLDLKDCSYMVAEAWNLAKTTTLKSAWNKLKSISTKKEVQKEKEEKKKCEEEEREAEEDETTLEDLRKITLKIPGRSECSAEDVGE</sequence>
<comment type="subcellular location">
    <subcellularLocation>
        <location evidence="1">Nucleus</location>
    </subcellularLocation>
</comment>
<dbReference type="SMART" id="SM00674">
    <property type="entry name" value="CENPB"/>
    <property type="match status" value="1"/>
</dbReference>
<evidence type="ECO:0000259" key="4">
    <source>
        <dbReference type="PROSITE" id="PS51253"/>
    </source>
</evidence>
<dbReference type="PANTHER" id="PTHR19303:SF16">
    <property type="entry name" value="JERKY PROTEIN HOMOLOG-LIKE"/>
    <property type="match status" value="1"/>
</dbReference>
<evidence type="ECO:0000256" key="3">
    <source>
        <dbReference type="SAM" id="MobiDB-lite"/>
    </source>
</evidence>
<dbReference type="Pfam" id="PF03221">
    <property type="entry name" value="HTH_Tnp_Tc5"/>
    <property type="match status" value="1"/>
</dbReference>
<gene>
    <name evidence="5" type="ORF">PR048_029421</name>
</gene>
<dbReference type="PROSITE" id="PS51253">
    <property type="entry name" value="HTH_CENPB"/>
    <property type="match status" value="1"/>
</dbReference>
<feature type="compositionally biased region" description="Basic and acidic residues" evidence="3">
    <location>
        <begin position="314"/>
        <end position="327"/>
    </location>
</feature>
<dbReference type="Gene3D" id="1.10.10.60">
    <property type="entry name" value="Homeodomain-like"/>
    <property type="match status" value="2"/>
</dbReference>
<dbReference type="InterPro" id="IPR004875">
    <property type="entry name" value="DDE_SF_endonuclease_dom"/>
</dbReference>